<evidence type="ECO:0000256" key="1">
    <source>
        <dbReference type="ARBA" id="ARBA00000900"/>
    </source>
</evidence>
<gene>
    <name evidence="10" type="ORF">SORBI_3006G031866</name>
</gene>
<sequence length="292" mass="32407">MVAERKSSIHDESIFSISQIRKATNNFHSENIIGEGGYGPVCKGDLDGIPVAIKSLRPHGTQGFSEYQEEVMVLSKLEHPHIVKLIGVCQESCTLVYEYLPNGTLLDRLSKGLPWEDRVRILAELRSALASHRPNAIIHADLKLTNVLLDDGDASRLGGFGTARMVHVKPLEEETIIRRTNPKGTIGTGELTTESDVYAFGVVILQLLTGLVDGLITSPRKCEGRVKLHSLLDMSAGPWPEVDSERLLNWRCSMERKQRPVITCDAEWKSLQILTAKAAPAKKARKWNCFAF</sequence>
<evidence type="ECO:0000256" key="4">
    <source>
        <dbReference type="ARBA" id="ARBA00022679"/>
    </source>
</evidence>
<dbReference type="SMART" id="SM00220">
    <property type="entry name" value="S_TKc"/>
    <property type="match status" value="1"/>
</dbReference>
<evidence type="ECO:0000313" key="11">
    <source>
        <dbReference type="Proteomes" id="UP000000768"/>
    </source>
</evidence>
<name>A0A1Z5RCX7_SORBI</name>
<keyword evidence="5" id="KW-0547">Nucleotide-binding</keyword>
<keyword evidence="8" id="KW-0067">ATP-binding</keyword>
<dbReference type="AlphaFoldDB" id="A0A1Z5RCX7"/>
<evidence type="ECO:0000313" key="10">
    <source>
        <dbReference type="EMBL" id="OQU81236.1"/>
    </source>
</evidence>
<dbReference type="EMBL" id="CM000765">
    <property type="protein sequence ID" value="OQU81236.1"/>
    <property type="molecule type" value="Genomic_DNA"/>
</dbReference>
<dbReference type="FunFam" id="3.30.200.20:FF:000039">
    <property type="entry name" value="receptor-like protein kinase FERONIA"/>
    <property type="match status" value="1"/>
</dbReference>
<keyword evidence="4" id="KW-0808">Transferase</keyword>
<dbReference type="InParanoid" id="A0A1Z5RCX7"/>
<evidence type="ECO:0000256" key="8">
    <source>
        <dbReference type="ARBA" id="ARBA00022840"/>
    </source>
</evidence>
<dbReference type="OMA" id="WRCSMER"/>
<feature type="domain" description="Protein kinase" evidence="9">
    <location>
        <begin position="27"/>
        <end position="274"/>
    </location>
</feature>
<dbReference type="InterPro" id="IPR051348">
    <property type="entry name" value="U-box_ubiquitin_ligases"/>
</dbReference>
<keyword evidence="11" id="KW-1185">Reference proteome</keyword>
<dbReference type="EC" id="2.3.2.27" evidence="2"/>
<evidence type="ECO:0000256" key="6">
    <source>
        <dbReference type="ARBA" id="ARBA00022777"/>
    </source>
</evidence>
<evidence type="ECO:0000256" key="5">
    <source>
        <dbReference type="ARBA" id="ARBA00022741"/>
    </source>
</evidence>
<dbReference type="SUPFAM" id="SSF56112">
    <property type="entry name" value="Protein kinase-like (PK-like)"/>
    <property type="match status" value="1"/>
</dbReference>
<evidence type="ECO:0000256" key="7">
    <source>
        <dbReference type="ARBA" id="ARBA00022786"/>
    </source>
</evidence>
<proteinExistence type="predicted"/>
<comment type="catalytic activity">
    <reaction evidence="1">
        <text>S-ubiquitinyl-[E2 ubiquitin-conjugating enzyme]-L-cysteine + [acceptor protein]-L-lysine = [E2 ubiquitin-conjugating enzyme]-L-cysteine + N(6)-ubiquitinyl-[acceptor protein]-L-lysine.</text>
        <dbReference type="EC" id="2.3.2.27"/>
    </reaction>
</comment>
<dbReference type="PROSITE" id="PS50011">
    <property type="entry name" value="PROTEIN_KINASE_DOM"/>
    <property type="match status" value="1"/>
</dbReference>
<keyword evidence="7" id="KW-0833">Ubl conjugation pathway</keyword>
<dbReference type="Gene3D" id="3.30.200.20">
    <property type="entry name" value="Phosphorylase Kinase, domain 1"/>
    <property type="match status" value="1"/>
</dbReference>
<evidence type="ECO:0000259" key="9">
    <source>
        <dbReference type="PROSITE" id="PS50011"/>
    </source>
</evidence>
<keyword evidence="3" id="KW-0723">Serine/threonine-protein kinase</keyword>
<keyword evidence="6" id="KW-0418">Kinase</keyword>
<dbReference type="InterPro" id="IPR001245">
    <property type="entry name" value="Ser-Thr/Tyr_kinase_cat_dom"/>
</dbReference>
<dbReference type="InterPro" id="IPR008271">
    <property type="entry name" value="Ser/Thr_kinase_AS"/>
</dbReference>
<dbReference type="Proteomes" id="UP000000768">
    <property type="component" value="Chromosome 6"/>
</dbReference>
<dbReference type="PROSITE" id="PS00108">
    <property type="entry name" value="PROTEIN_KINASE_ST"/>
    <property type="match status" value="1"/>
</dbReference>
<dbReference type="InterPro" id="IPR000719">
    <property type="entry name" value="Prot_kinase_dom"/>
</dbReference>
<dbReference type="PANTHER" id="PTHR45647">
    <property type="entry name" value="OS02G0152300 PROTEIN"/>
    <property type="match status" value="1"/>
</dbReference>
<reference evidence="11" key="2">
    <citation type="journal article" date="2018" name="Plant J.">
        <title>The Sorghum bicolor reference genome: improved assembly, gene annotations, a transcriptome atlas, and signatures of genome organization.</title>
        <authorList>
            <person name="McCormick R.F."/>
            <person name="Truong S.K."/>
            <person name="Sreedasyam A."/>
            <person name="Jenkins J."/>
            <person name="Shu S."/>
            <person name="Sims D."/>
            <person name="Kennedy M."/>
            <person name="Amirebrahimi M."/>
            <person name="Weers B.D."/>
            <person name="McKinley B."/>
            <person name="Mattison A."/>
            <person name="Morishige D.T."/>
            <person name="Grimwood J."/>
            <person name="Schmutz J."/>
            <person name="Mullet J.E."/>
        </authorList>
    </citation>
    <scope>NUCLEOTIDE SEQUENCE [LARGE SCALE GENOMIC DNA]</scope>
    <source>
        <strain evidence="11">cv. BTx623</strain>
    </source>
</reference>
<dbReference type="Gramene" id="OQU81236">
    <property type="protein sequence ID" value="OQU81236"/>
    <property type="gene ID" value="SORBI_3006G031866"/>
</dbReference>
<evidence type="ECO:0000256" key="2">
    <source>
        <dbReference type="ARBA" id="ARBA00012483"/>
    </source>
</evidence>
<reference evidence="10 11" key="1">
    <citation type="journal article" date="2009" name="Nature">
        <title>The Sorghum bicolor genome and the diversification of grasses.</title>
        <authorList>
            <person name="Paterson A.H."/>
            <person name="Bowers J.E."/>
            <person name="Bruggmann R."/>
            <person name="Dubchak I."/>
            <person name="Grimwood J."/>
            <person name="Gundlach H."/>
            <person name="Haberer G."/>
            <person name="Hellsten U."/>
            <person name="Mitros T."/>
            <person name="Poliakov A."/>
            <person name="Schmutz J."/>
            <person name="Spannagl M."/>
            <person name="Tang H."/>
            <person name="Wang X."/>
            <person name="Wicker T."/>
            <person name="Bharti A.K."/>
            <person name="Chapman J."/>
            <person name="Feltus F.A."/>
            <person name="Gowik U."/>
            <person name="Grigoriev I.V."/>
            <person name="Lyons E."/>
            <person name="Maher C.A."/>
            <person name="Martis M."/>
            <person name="Narechania A."/>
            <person name="Otillar R.P."/>
            <person name="Penning B.W."/>
            <person name="Salamov A.A."/>
            <person name="Wang Y."/>
            <person name="Zhang L."/>
            <person name="Carpita N.C."/>
            <person name="Freeling M."/>
            <person name="Gingle A.R."/>
            <person name="Hash C.T."/>
            <person name="Keller B."/>
            <person name="Klein P."/>
            <person name="Kresovich S."/>
            <person name="McCann M.C."/>
            <person name="Ming R."/>
            <person name="Peterson D.G."/>
            <person name="Mehboob-ur-Rahman"/>
            <person name="Ware D."/>
            <person name="Westhoff P."/>
            <person name="Mayer K.F."/>
            <person name="Messing J."/>
            <person name="Rokhsar D.S."/>
        </authorList>
    </citation>
    <scope>NUCLEOTIDE SEQUENCE [LARGE SCALE GENOMIC DNA]</scope>
    <source>
        <strain evidence="11">cv. BTx623</strain>
    </source>
</reference>
<accession>A0A1Z5RCX7</accession>
<dbReference type="InterPro" id="IPR011009">
    <property type="entry name" value="Kinase-like_dom_sf"/>
</dbReference>
<dbReference type="GO" id="GO:0061630">
    <property type="term" value="F:ubiquitin protein ligase activity"/>
    <property type="evidence" value="ECO:0007669"/>
    <property type="project" value="UniProtKB-EC"/>
</dbReference>
<organism evidence="10 11">
    <name type="scientific">Sorghum bicolor</name>
    <name type="common">Sorghum</name>
    <name type="synonym">Sorghum vulgare</name>
    <dbReference type="NCBI Taxonomy" id="4558"/>
    <lineage>
        <taxon>Eukaryota</taxon>
        <taxon>Viridiplantae</taxon>
        <taxon>Streptophyta</taxon>
        <taxon>Embryophyta</taxon>
        <taxon>Tracheophyta</taxon>
        <taxon>Spermatophyta</taxon>
        <taxon>Magnoliopsida</taxon>
        <taxon>Liliopsida</taxon>
        <taxon>Poales</taxon>
        <taxon>Poaceae</taxon>
        <taxon>PACMAD clade</taxon>
        <taxon>Panicoideae</taxon>
        <taxon>Andropogonodae</taxon>
        <taxon>Andropogoneae</taxon>
        <taxon>Sorghinae</taxon>
        <taxon>Sorghum</taxon>
    </lineage>
</organism>
<evidence type="ECO:0000256" key="3">
    <source>
        <dbReference type="ARBA" id="ARBA00022527"/>
    </source>
</evidence>
<dbReference type="GO" id="GO:0005524">
    <property type="term" value="F:ATP binding"/>
    <property type="evidence" value="ECO:0007669"/>
    <property type="project" value="UniProtKB-KW"/>
</dbReference>
<protein>
    <recommendedName>
        <fullName evidence="2">RING-type E3 ubiquitin transferase</fullName>
        <ecNumber evidence="2">2.3.2.27</ecNumber>
    </recommendedName>
</protein>
<dbReference type="Pfam" id="PF07714">
    <property type="entry name" value="PK_Tyr_Ser-Thr"/>
    <property type="match status" value="1"/>
</dbReference>
<dbReference type="PANTHER" id="PTHR45647:SF18">
    <property type="entry name" value="U-BOX DOMAIN-CONTAINING PROTEIN 33"/>
    <property type="match status" value="1"/>
</dbReference>
<dbReference type="GO" id="GO:0004674">
    <property type="term" value="F:protein serine/threonine kinase activity"/>
    <property type="evidence" value="ECO:0007669"/>
    <property type="project" value="UniProtKB-KW"/>
</dbReference>
<dbReference type="Gene3D" id="1.10.510.10">
    <property type="entry name" value="Transferase(Phosphotransferase) domain 1"/>
    <property type="match status" value="1"/>
</dbReference>